<sequence length="108" mass="12255">MTDFNPMSSVDISVIEDKMRMASLDQHRGYSQNTFGEVQQYRNTEYVPKTQATAFQILREPLWNKGELITAAPPTYTVFPASALNPTALCTHRLFPNMAYPFSLHPSI</sequence>
<keyword evidence="2" id="KW-1185">Reference proteome</keyword>
<evidence type="ECO:0000313" key="1">
    <source>
        <dbReference type="EMBL" id="KXH55701.1"/>
    </source>
</evidence>
<dbReference type="EMBL" id="JFFI01001699">
    <property type="protein sequence ID" value="KXH55701.1"/>
    <property type="molecule type" value="Genomic_DNA"/>
</dbReference>
<evidence type="ECO:0000313" key="2">
    <source>
        <dbReference type="Proteomes" id="UP000070121"/>
    </source>
</evidence>
<dbReference type="STRING" id="1209931.A0A135U5M4"/>
<comment type="caution">
    <text evidence="1">The sequence shown here is derived from an EMBL/GenBank/DDBJ whole genome shotgun (WGS) entry which is preliminary data.</text>
</comment>
<name>A0A135U5M4_9PEZI</name>
<dbReference type="OrthoDB" id="5365701at2759"/>
<accession>A0A135U5M4</accession>
<reference evidence="1 2" key="1">
    <citation type="submission" date="2014-02" db="EMBL/GenBank/DDBJ databases">
        <title>The genome sequence of Colletotrichum salicis CBS 607.94.</title>
        <authorList>
            <person name="Baroncelli R."/>
            <person name="Thon M.R."/>
        </authorList>
    </citation>
    <scope>NUCLEOTIDE SEQUENCE [LARGE SCALE GENOMIC DNA]</scope>
    <source>
        <strain evidence="1 2">CBS 607.94</strain>
    </source>
</reference>
<gene>
    <name evidence="1" type="ORF">CSAL01_13436</name>
</gene>
<organism evidence="1 2">
    <name type="scientific">Colletotrichum salicis</name>
    <dbReference type="NCBI Taxonomy" id="1209931"/>
    <lineage>
        <taxon>Eukaryota</taxon>
        <taxon>Fungi</taxon>
        <taxon>Dikarya</taxon>
        <taxon>Ascomycota</taxon>
        <taxon>Pezizomycotina</taxon>
        <taxon>Sordariomycetes</taxon>
        <taxon>Hypocreomycetidae</taxon>
        <taxon>Glomerellales</taxon>
        <taxon>Glomerellaceae</taxon>
        <taxon>Colletotrichum</taxon>
        <taxon>Colletotrichum acutatum species complex</taxon>
    </lineage>
</organism>
<proteinExistence type="predicted"/>
<dbReference type="AlphaFoldDB" id="A0A135U5M4"/>
<dbReference type="Proteomes" id="UP000070121">
    <property type="component" value="Unassembled WGS sequence"/>
</dbReference>
<protein>
    <submittedName>
        <fullName evidence="1">Malic enzyme</fullName>
    </submittedName>
</protein>